<dbReference type="AlphaFoldDB" id="A0A0E9LVQ9"/>
<evidence type="ECO:0000259" key="1">
    <source>
        <dbReference type="Pfam" id="PF00535"/>
    </source>
</evidence>
<dbReference type="Proteomes" id="UP000032900">
    <property type="component" value="Unassembled WGS sequence"/>
</dbReference>
<sequence>MSVVIVTYNCRSFVQLCLYSLLWQTDERLEVIVVDNDSQDDTVQSIKEQFPQVILIANQSNVGFGTACNQGMQIARGRYYLMLNPDTFVPEDLSQRVVTFMDAHQTCGAMGVHMCDGTGRFLPESKRGLPTLFRSFCRFSGLSTLFPASKTWAGYYMGHLPVEETAPVEILSGAFMVLSRAAIEKVGGFDETFFMYGEDIDLSWRIHQAGFTNYYVSDIKIVHFKGESTAKDQRYVKMFYGAMELFYKKHFGARQNGVQRLLVQWMIATLGLLSSLRRLLPSPQVVAPAYPLQGDYVVLAGDQWSSSCVADTLISGKGKVLSDAALKDAVSAETCLLDVSSCRPSKILDFVRIKGFFCKRLLWLAPGRKMVFHPVSSSNRTVITKLD</sequence>
<dbReference type="InterPro" id="IPR029044">
    <property type="entry name" value="Nucleotide-diphossugar_trans"/>
</dbReference>
<dbReference type="CDD" id="cd04186">
    <property type="entry name" value="GT_2_like_c"/>
    <property type="match status" value="1"/>
</dbReference>
<dbReference type="Gene3D" id="3.90.550.10">
    <property type="entry name" value="Spore Coat Polysaccharide Biosynthesis Protein SpsA, Chain A"/>
    <property type="match status" value="1"/>
</dbReference>
<keyword evidence="3" id="KW-1185">Reference proteome</keyword>
<proteinExistence type="predicted"/>
<organism evidence="2 3">
    <name type="scientific">Geofilum rubicundum JCM 15548</name>
    <dbReference type="NCBI Taxonomy" id="1236989"/>
    <lineage>
        <taxon>Bacteria</taxon>
        <taxon>Pseudomonadati</taxon>
        <taxon>Bacteroidota</taxon>
        <taxon>Bacteroidia</taxon>
        <taxon>Marinilabiliales</taxon>
        <taxon>Marinilabiliaceae</taxon>
        <taxon>Geofilum</taxon>
    </lineage>
</organism>
<feature type="domain" description="Glycosyltransferase 2-like" evidence="1">
    <location>
        <begin position="2"/>
        <end position="184"/>
    </location>
</feature>
<dbReference type="InterPro" id="IPR001173">
    <property type="entry name" value="Glyco_trans_2-like"/>
</dbReference>
<reference evidence="2 3" key="1">
    <citation type="journal article" date="2015" name="Microbes Environ.">
        <title>Distribution and evolution of nitrogen fixation genes in the phylum bacteroidetes.</title>
        <authorList>
            <person name="Inoue J."/>
            <person name="Oshima K."/>
            <person name="Suda W."/>
            <person name="Sakamoto M."/>
            <person name="Iino T."/>
            <person name="Noda S."/>
            <person name="Hongoh Y."/>
            <person name="Hattori M."/>
            <person name="Ohkuma M."/>
        </authorList>
    </citation>
    <scope>NUCLEOTIDE SEQUENCE [LARGE SCALE GENOMIC DNA]</scope>
    <source>
        <strain evidence="2">JCM 15548</strain>
    </source>
</reference>
<name>A0A0E9LVQ9_9BACT</name>
<dbReference type="PANTHER" id="PTHR43179">
    <property type="entry name" value="RHAMNOSYLTRANSFERASE WBBL"/>
    <property type="match status" value="1"/>
</dbReference>
<evidence type="ECO:0000313" key="3">
    <source>
        <dbReference type="Proteomes" id="UP000032900"/>
    </source>
</evidence>
<dbReference type="PANTHER" id="PTHR43179:SF7">
    <property type="entry name" value="RHAMNOSYLTRANSFERASE WBBL"/>
    <property type="match status" value="1"/>
</dbReference>
<dbReference type="STRING" id="1236989.JCM15548_11887"/>
<evidence type="ECO:0000313" key="2">
    <source>
        <dbReference type="EMBL" id="GAO29672.1"/>
    </source>
</evidence>
<keyword evidence="2" id="KW-0808">Transferase</keyword>
<gene>
    <name evidence="2" type="ORF">JCM15548_11887</name>
</gene>
<dbReference type="Pfam" id="PF00535">
    <property type="entry name" value="Glycos_transf_2"/>
    <property type="match status" value="1"/>
</dbReference>
<dbReference type="SUPFAM" id="SSF53448">
    <property type="entry name" value="Nucleotide-diphospho-sugar transferases"/>
    <property type="match status" value="1"/>
</dbReference>
<dbReference type="GO" id="GO:0016740">
    <property type="term" value="F:transferase activity"/>
    <property type="evidence" value="ECO:0007669"/>
    <property type="project" value="UniProtKB-KW"/>
</dbReference>
<dbReference type="EMBL" id="BAZW01000011">
    <property type="protein sequence ID" value="GAO29672.1"/>
    <property type="molecule type" value="Genomic_DNA"/>
</dbReference>
<comment type="caution">
    <text evidence="2">The sequence shown here is derived from an EMBL/GenBank/DDBJ whole genome shotgun (WGS) entry which is preliminary data.</text>
</comment>
<protein>
    <submittedName>
        <fullName evidence="2">Glycosyltransferase, group 2 family protein</fullName>
    </submittedName>
</protein>
<accession>A0A0E9LVQ9</accession>